<dbReference type="GO" id="GO:0016301">
    <property type="term" value="F:kinase activity"/>
    <property type="evidence" value="ECO:0007669"/>
    <property type="project" value="TreeGrafter"/>
</dbReference>
<dbReference type="Gene3D" id="2.40.33.40">
    <property type="entry name" value="Phosphotransferase system, glucitol/sorbitol-specific IIA component"/>
    <property type="match status" value="1"/>
</dbReference>
<proteinExistence type="predicted"/>
<dbReference type="Proteomes" id="UP000075755">
    <property type="component" value="Plasmid pAA01"/>
</dbReference>
<dbReference type="AlphaFoldDB" id="A0AAC8YUQ6"/>
<feature type="modified residue" description="Phosphohistidine; by HPr" evidence="1">
    <location>
        <position position="43"/>
    </location>
</feature>
<protein>
    <submittedName>
        <fullName evidence="3">PTS system glucitol/sorbitol-specific IIA component</fullName>
    </submittedName>
</protein>
<evidence type="ECO:0000256" key="1">
    <source>
        <dbReference type="PROSITE-ProRule" id="PRU00420"/>
    </source>
</evidence>
<dbReference type="PROSITE" id="PS51097">
    <property type="entry name" value="PTS_EIIA_TYPE_5"/>
    <property type="match status" value="1"/>
</dbReference>
<dbReference type="SUPFAM" id="SSF141530">
    <property type="entry name" value="PTSIIA/GutA-like"/>
    <property type="match status" value="1"/>
</dbReference>
<accession>A0AAC8YUQ6</accession>
<gene>
    <name evidence="2" type="ORF">AA2016_5933</name>
    <name evidence="3" type="ORF">FHS67_000670</name>
</gene>
<keyword evidence="5" id="KW-1185">Reference proteome</keyword>
<evidence type="ECO:0000313" key="5">
    <source>
        <dbReference type="Proteomes" id="UP000577697"/>
    </source>
</evidence>
<dbReference type="Proteomes" id="UP000577697">
    <property type="component" value="Unassembled WGS sequence"/>
</dbReference>
<dbReference type="GO" id="GO:0009401">
    <property type="term" value="P:phosphoenolpyruvate-dependent sugar phosphotransferase system"/>
    <property type="evidence" value="ECO:0007669"/>
    <property type="project" value="InterPro"/>
</dbReference>
<name>A0AAC8YUQ6_AMIAI</name>
<dbReference type="PANTHER" id="PTHR40398">
    <property type="entry name" value="PTS SYSTEM GLUCITOL/SORBITOL-SPECIFIC EIIA COMPONENT"/>
    <property type="match status" value="1"/>
</dbReference>
<dbReference type="PANTHER" id="PTHR40398:SF1">
    <property type="entry name" value="PTS SYSTEM GLUCITOL_SORBITOL-SPECIFIC EIIA COMPONENT"/>
    <property type="match status" value="1"/>
</dbReference>
<reference evidence="2 4" key="1">
    <citation type="submission" date="2016-03" db="EMBL/GenBank/DDBJ databases">
        <title>Complete genome of Aminobacter aminovorans KCTC 2477.</title>
        <authorList>
            <person name="Kim K.M."/>
        </authorList>
    </citation>
    <scope>NUCLEOTIDE SEQUENCE [LARGE SCALE GENOMIC DNA]</scope>
    <source>
        <strain evidence="2 4">KCTC 2477</strain>
        <plasmid evidence="2 4">pAA01</plasmid>
    </source>
</reference>
<dbReference type="InterPro" id="IPR036665">
    <property type="entry name" value="PTS_IIA_glucitol/sorbitol_sf"/>
</dbReference>
<organism evidence="2 4">
    <name type="scientific">Aminobacter aminovorans</name>
    <name type="common">Chelatobacter heintzii</name>
    <dbReference type="NCBI Taxonomy" id="83263"/>
    <lineage>
        <taxon>Bacteria</taxon>
        <taxon>Pseudomonadati</taxon>
        <taxon>Pseudomonadota</taxon>
        <taxon>Alphaproteobacteria</taxon>
        <taxon>Hyphomicrobiales</taxon>
        <taxon>Phyllobacteriaceae</taxon>
        <taxon>Aminobacter</taxon>
    </lineage>
</organism>
<dbReference type="EMBL" id="JACICB010000002">
    <property type="protein sequence ID" value="MBB3704367.1"/>
    <property type="molecule type" value="Genomic_DNA"/>
</dbReference>
<evidence type="ECO:0000313" key="2">
    <source>
        <dbReference type="EMBL" id="AMS44838.1"/>
    </source>
</evidence>
<evidence type="ECO:0000313" key="3">
    <source>
        <dbReference type="EMBL" id="MBB3704367.1"/>
    </source>
</evidence>
<dbReference type="RefSeq" id="WP_067968250.1">
    <property type="nucleotide sequence ID" value="NZ_CP015006.1"/>
</dbReference>
<reference evidence="3 5" key="2">
    <citation type="submission" date="2020-08" db="EMBL/GenBank/DDBJ databases">
        <title>Genomic Encyclopedia of Type Strains, Phase IV (KMG-IV): sequencing the most valuable type-strain genomes for metagenomic binning, comparative biology and taxonomic classification.</title>
        <authorList>
            <person name="Goeker M."/>
        </authorList>
    </citation>
    <scope>NUCLEOTIDE SEQUENCE [LARGE SCALE GENOMIC DNA]</scope>
    <source>
        <strain evidence="3 5">DSM 10368</strain>
    </source>
</reference>
<dbReference type="InterPro" id="IPR004716">
    <property type="entry name" value="PTS_IIA_glucitol/sorbitol-sp"/>
</dbReference>
<dbReference type="EMBL" id="CP015006">
    <property type="protein sequence ID" value="AMS44838.1"/>
    <property type="molecule type" value="Genomic_DNA"/>
</dbReference>
<dbReference type="KEGG" id="aak:AA2016_5933"/>
<dbReference type="GO" id="GO:0005737">
    <property type="term" value="C:cytoplasm"/>
    <property type="evidence" value="ECO:0007669"/>
    <property type="project" value="InterPro"/>
</dbReference>
<geneLocation type="plasmid" evidence="2 4">
    <name>pAA01</name>
</geneLocation>
<evidence type="ECO:0000313" key="4">
    <source>
        <dbReference type="Proteomes" id="UP000075755"/>
    </source>
</evidence>
<sequence>MSVHLKTLITAIGPEVAELAEGGVLILFADGAPPELAEVSVLHKAEVGPSDAAPVVGAAIAIGELEGTITAMGDSAWNKVREIGHVVINFNGADAAERPGEICASVVEGEVLVGALKAGAAITIGR</sequence>
<dbReference type="Pfam" id="PF03829">
    <property type="entry name" value="PTSIIA_gutA"/>
    <property type="match status" value="1"/>
</dbReference>
<dbReference type="GO" id="GO:0008982">
    <property type="term" value="F:protein-N(PI)-phosphohistidine-sugar phosphotransferase activity"/>
    <property type="evidence" value="ECO:0007669"/>
    <property type="project" value="InterPro"/>
</dbReference>
<keyword evidence="2" id="KW-0614">Plasmid</keyword>